<evidence type="ECO:0000313" key="1">
    <source>
        <dbReference type="EMBL" id="TLG71181.1"/>
    </source>
</evidence>
<comment type="caution">
    <text evidence="1">The sequence shown here is derived from an EMBL/GenBank/DDBJ whole genome shotgun (WGS) entry which is preliminary data.</text>
</comment>
<gene>
    <name evidence="1" type="ORF">FEZ08_11545</name>
</gene>
<dbReference type="RefSeq" id="WP_138192559.1">
    <property type="nucleotide sequence ID" value="NZ_VBWP01000015.1"/>
</dbReference>
<dbReference type="Proteomes" id="UP000306912">
    <property type="component" value="Unassembled WGS sequence"/>
</dbReference>
<accession>A0A5R8Q7S0</accession>
<dbReference type="InParanoid" id="A0A5R8Q7S0"/>
<organism evidence="1 2">
    <name type="scientific">Culicoidibacter larvae</name>
    <dbReference type="NCBI Taxonomy" id="2579976"/>
    <lineage>
        <taxon>Bacteria</taxon>
        <taxon>Bacillati</taxon>
        <taxon>Bacillota</taxon>
        <taxon>Culicoidibacteria</taxon>
        <taxon>Culicoidibacterales</taxon>
        <taxon>Culicoidibacteraceae</taxon>
        <taxon>Culicoidibacter</taxon>
    </lineage>
</organism>
<dbReference type="AlphaFoldDB" id="A0A5R8Q7S0"/>
<dbReference type="EMBL" id="VBWP01000015">
    <property type="protein sequence ID" value="TLG71181.1"/>
    <property type="molecule type" value="Genomic_DNA"/>
</dbReference>
<proteinExistence type="predicted"/>
<protein>
    <submittedName>
        <fullName evidence="1">Uncharacterized protein</fullName>
    </submittedName>
</protein>
<reference evidence="1 2" key="1">
    <citation type="submission" date="2019-05" db="EMBL/GenBank/DDBJ databases">
        <title>Culicoidintestinum kansasii gen. nov., sp. nov. from the gastrointestinal tract of the biting midge, Culicoides sonorensis.</title>
        <authorList>
            <person name="Neupane S."/>
            <person name="Ghosh A."/>
            <person name="Gunther S."/>
            <person name="Martin K."/>
            <person name="Zurek L."/>
        </authorList>
    </citation>
    <scope>NUCLEOTIDE SEQUENCE [LARGE SCALE GENOMIC DNA]</scope>
    <source>
        <strain evidence="1 2">CS-1</strain>
    </source>
</reference>
<dbReference type="OrthoDB" id="9801008at2"/>
<name>A0A5R8Q7S0_9FIRM</name>
<sequence>MAAIIGVSGFFVYQYIFPLKAESGDLIVFSMTYNGPETTNHAYILRGEEPNTQLVGELKIPNELKNGKIMGKYFDYENSVLYFSNDFGFYSYNLESNEVITIQQGQAGFTFKNLDGVIWYNLDVGFNQQKPENGYTNQLCEYTINTGNNTCHTIHNLQIFDVDMDINSYYLAGYASDYENFNNMVKSFLVLDNQFKETNRVRIDFNDGWFPEVFVNSQNNQEVMIYNDIVYYSYNITTKEFYEDNIQTYTTRLNSGFKSYNIVGGGHGHLDYNEEKNCTNIAYAGESVSCKDGMLIIQPLSQGYRSNPYSNGFLVRPNEIIRNGGIIEEYINIIDLETLTEIKRFNLVEPISGVKDAIYIP</sequence>
<evidence type="ECO:0000313" key="2">
    <source>
        <dbReference type="Proteomes" id="UP000306912"/>
    </source>
</evidence>
<keyword evidence="2" id="KW-1185">Reference proteome</keyword>